<dbReference type="PANTHER" id="PTHR43500">
    <property type="entry name" value="CYSTATHIONINE BETA-LYASE-RELATED"/>
    <property type="match status" value="1"/>
</dbReference>
<organism evidence="10 11">
    <name type="scientific">Paracoccus yeei</name>
    <dbReference type="NCBI Taxonomy" id="147645"/>
    <lineage>
        <taxon>Bacteria</taxon>
        <taxon>Pseudomonadati</taxon>
        <taxon>Pseudomonadota</taxon>
        <taxon>Alphaproteobacteria</taxon>
        <taxon>Rhodobacterales</taxon>
        <taxon>Paracoccaceae</taxon>
        <taxon>Paracoccus</taxon>
    </lineage>
</organism>
<sequence>MKDDDKKASGARTVETTLCHVGRRSAEHHGAVNTPVYRASTILFPTLADHADRKSRPVRYGRRGTPTSQSLEEAVSVLEQAAGTVLAPSGVSAISVALLAHARPGAHYLVADNVYGPCRAFCQDVLARLGVRTEFFDPAIGAGIAARIGERTRLIWMEAPGSQTFEMTDMRAIAAVARDHGVMTVVDNTWSGGLFCQPLALGVDVSVQAGTKYLSGHSDLMMGTLACDQAALPLIRDMAASMGLCVGPDDAFMMLRGMRTLPLRLNQHQAGALKLANWLLTRPEVIRVMHPALPQDPGHALWQDQFSGASGLFGFVIRDVPRPALAAMMDGLDLFGMGASWGGYESLLIPTDPRPHRSATEWAAGGQSMRMHVGLENPDELIDDLDRGFARMAAACATGGAA</sequence>
<gene>
    <name evidence="10" type="primary">metC</name>
    <name evidence="10" type="ORF">A6J80_20875</name>
</gene>
<dbReference type="NCBIfam" id="TIGR01324">
    <property type="entry name" value="cysta_beta_ly_B"/>
    <property type="match status" value="1"/>
</dbReference>
<dbReference type="PROSITE" id="PS00868">
    <property type="entry name" value="CYS_MET_METAB_PP"/>
    <property type="match status" value="1"/>
</dbReference>
<proteinExistence type="inferred from homology"/>
<dbReference type="GO" id="GO:0019450">
    <property type="term" value="P:L-cysteine catabolic process to pyruvate"/>
    <property type="evidence" value="ECO:0007669"/>
    <property type="project" value="TreeGrafter"/>
</dbReference>
<reference evidence="10" key="1">
    <citation type="submission" date="2017-12" db="EMBL/GenBank/DDBJ databases">
        <title>FDA dAtabase for Regulatory Grade micrObial Sequences (FDA-ARGOS): Supporting development and validation of Infectious Disease Dx tests.</title>
        <authorList>
            <person name="Campos J."/>
            <person name="Goldberg B."/>
            <person name="Tallon L."/>
            <person name="Sadzewicz L."/>
            <person name="Sengamalay N."/>
            <person name="Ott S."/>
            <person name="Godinez A."/>
            <person name="Nagaraj S."/>
            <person name="Vyas G."/>
            <person name="Aluvathingal J."/>
            <person name="Nadendla S."/>
            <person name="Geyer C."/>
            <person name="Nandy P."/>
            <person name="Hobson J."/>
            <person name="Sichtig H."/>
        </authorList>
    </citation>
    <scope>NUCLEOTIDE SEQUENCE</scope>
    <source>
        <strain evidence="10">FDAARGOS_252</strain>
        <plasmid evidence="10">unnamed3</plasmid>
    </source>
</reference>
<dbReference type="Gene3D" id="3.90.1150.10">
    <property type="entry name" value="Aspartate Aminotransferase, domain 1"/>
    <property type="match status" value="1"/>
</dbReference>
<dbReference type="SUPFAM" id="SSF53383">
    <property type="entry name" value="PLP-dependent transferases"/>
    <property type="match status" value="1"/>
</dbReference>
<evidence type="ECO:0000256" key="9">
    <source>
        <dbReference type="RuleBase" id="RU362118"/>
    </source>
</evidence>
<dbReference type="AlphaFoldDB" id="A0A1V0GXZ7"/>
<feature type="modified residue" description="N6-(pyridoxal phosphate)lysine" evidence="8">
    <location>
        <position position="212"/>
    </location>
</feature>
<dbReference type="Gene3D" id="3.40.640.10">
    <property type="entry name" value="Type I PLP-dependent aspartate aminotransferase-like (Major domain)"/>
    <property type="match status" value="1"/>
</dbReference>
<comment type="pathway">
    <text evidence="5">Amino-acid biosynthesis; L-methionine biosynthesis via de novo pathway; L-homocysteine from L-cystathionine: step 1/1.</text>
</comment>
<evidence type="ECO:0000313" key="10">
    <source>
        <dbReference type="EMBL" id="ARC38754.1"/>
    </source>
</evidence>
<evidence type="ECO:0000256" key="5">
    <source>
        <dbReference type="ARBA" id="ARBA00046315"/>
    </source>
</evidence>
<dbReference type="GO" id="GO:0030170">
    <property type="term" value="F:pyridoxal phosphate binding"/>
    <property type="evidence" value="ECO:0007669"/>
    <property type="project" value="InterPro"/>
</dbReference>
<dbReference type="GO" id="GO:0019346">
    <property type="term" value="P:transsulfuration"/>
    <property type="evidence" value="ECO:0007669"/>
    <property type="project" value="InterPro"/>
</dbReference>
<dbReference type="InterPro" id="IPR006233">
    <property type="entry name" value="Cys_b_lyase_bac"/>
</dbReference>
<evidence type="ECO:0000256" key="4">
    <source>
        <dbReference type="ARBA" id="ARBA00023239"/>
    </source>
</evidence>
<dbReference type="eggNOG" id="COG0626">
    <property type="taxonomic scope" value="Bacteria"/>
</dbReference>
<dbReference type="GO" id="GO:0047804">
    <property type="term" value="F:cysteine-S-conjugate beta-lyase activity"/>
    <property type="evidence" value="ECO:0007669"/>
    <property type="project" value="UniProtKB-EC"/>
</dbReference>
<accession>A0A1V0GXZ7</accession>
<dbReference type="EMBL" id="CP020443">
    <property type="protein sequence ID" value="ARC38754.1"/>
    <property type="molecule type" value="Genomic_DNA"/>
</dbReference>
<evidence type="ECO:0000256" key="6">
    <source>
        <dbReference type="ARBA" id="ARBA00047517"/>
    </source>
</evidence>
<dbReference type="RefSeq" id="WP_080623043.1">
    <property type="nucleotide sequence ID" value="NZ_CAWMZI010000004.1"/>
</dbReference>
<evidence type="ECO:0000256" key="7">
    <source>
        <dbReference type="ARBA" id="ARBA00047625"/>
    </source>
</evidence>
<dbReference type="Pfam" id="PF01053">
    <property type="entry name" value="Cys_Met_Meta_PP"/>
    <property type="match status" value="1"/>
</dbReference>
<comment type="similarity">
    <text evidence="2 9">Belongs to the trans-sulfuration enzymes family.</text>
</comment>
<dbReference type="KEGG" id="pye:A6J80_20875"/>
<evidence type="ECO:0000313" key="11">
    <source>
        <dbReference type="Proteomes" id="UP000191257"/>
    </source>
</evidence>
<evidence type="ECO:0000256" key="1">
    <source>
        <dbReference type="ARBA" id="ARBA00001933"/>
    </source>
</evidence>
<evidence type="ECO:0000256" key="2">
    <source>
        <dbReference type="ARBA" id="ARBA00009077"/>
    </source>
</evidence>
<dbReference type="InterPro" id="IPR015422">
    <property type="entry name" value="PyrdxlP-dep_Trfase_small"/>
</dbReference>
<dbReference type="InterPro" id="IPR015421">
    <property type="entry name" value="PyrdxlP-dep_Trfase_major"/>
</dbReference>
<dbReference type="InterPro" id="IPR054542">
    <property type="entry name" value="Cys_met_metab_PP"/>
</dbReference>
<dbReference type="PANTHER" id="PTHR43500:SF1">
    <property type="entry name" value="CYSTATHIONINE BETA-LYASE-RELATED"/>
    <property type="match status" value="1"/>
</dbReference>
<dbReference type="Proteomes" id="UP000191257">
    <property type="component" value="Plasmid unnamed3"/>
</dbReference>
<protein>
    <submittedName>
        <fullName evidence="10">Cystathionine beta-lyase</fullName>
    </submittedName>
</protein>
<dbReference type="InterPro" id="IPR015424">
    <property type="entry name" value="PyrdxlP-dep_Trfase"/>
</dbReference>
<keyword evidence="4" id="KW-0456">Lyase</keyword>
<keyword evidence="11" id="KW-1185">Reference proteome</keyword>
<evidence type="ECO:0000256" key="8">
    <source>
        <dbReference type="PIRSR" id="PIRSR001434-2"/>
    </source>
</evidence>
<evidence type="ECO:0000256" key="3">
    <source>
        <dbReference type="ARBA" id="ARBA00022898"/>
    </source>
</evidence>
<keyword evidence="10" id="KW-0614">Plasmid</keyword>
<keyword evidence="3 8" id="KW-0663">Pyridoxal phosphate</keyword>
<dbReference type="PIRSF" id="PIRSF001434">
    <property type="entry name" value="CGS"/>
    <property type="match status" value="1"/>
</dbReference>
<comment type="catalytic activity">
    <reaction evidence="7">
        <text>an S-substituted L-cysteine + H2O = a thiol + pyruvate + NH4(+)</text>
        <dbReference type="Rhea" id="RHEA:18121"/>
        <dbReference type="ChEBI" id="CHEBI:15361"/>
        <dbReference type="ChEBI" id="CHEBI:15377"/>
        <dbReference type="ChEBI" id="CHEBI:28938"/>
        <dbReference type="ChEBI" id="CHEBI:29256"/>
        <dbReference type="ChEBI" id="CHEBI:58717"/>
        <dbReference type="EC" id="4.4.1.13"/>
    </reaction>
</comment>
<comment type="cofactor">
    <cofactor evidence="1 9">
        <name>pyridoxal 5'-phosphate</name>
        <dbReference type="ChEBI" id="CHEBI:597326"/>
    </cofactor>
</comment>
<name>A0A1V0GXZ7_9RHOB</name>
<dbReference type="FunFam" id="3.40.640.10:FF:000046">
    <property type="entry name" value="Cystathionine gamma-lyase"/>
    <property type="match status" value="1"/>
</dbReference>
<geneLocation type="plasmid" evidence="10 11">
    <name>unnamed3</name>
</geneLocation>
<comment type="catalytic activity">
    <reaction evidence="6">
        <text>L,L-cystathionine + H2O = L-homocysteine + pyruvate + NH4(+)</text>
        <dbReference type="Rhea" id="RHEA:13965"/>
        <dbReference type="ChEBI" id="CHEBI:15361"/>
        <dbReference type="ChEBI" id="CHEBI:15377"/>
        <dbReference type="ChEBI" id="CHEBI:28938"/>
        <dbReference type="ChEBI" id="CHEBI:58161"/>
        <dbReference type="ChEBI" id="CHEBI:58199"/>
    </reaction>
</comment>
<dbReference type="InterPro" id="IPR000277">
    <property type="entry name" value="Cys/Met-Metab_PyrdxlP-dep_enz"/>
</dbReference>